<organism evidence="1 2">
    <name type="scientific">Halarcobacter mediterraneus</name>
    <dbReference type="NCBI Taxonomy" id="2023153"/>
    <lineage>
        <taxon>Bacteria</taxon>
        <taxon>Pseudomonadati</taxon>
        <taxon>Campylobacterota</taxon>
        <taxon>Epsilonproteobacteria</taxon>
        <taxon>Campylobacterales</taxon>
        <taxon>Arcobacteraceae</taxon>
        <taxon>Halarcobacter</taxon>
    </lineage>
</organism>
<evidence type="ECO:0000313" key="1">
    <source>
        <dbReference type="EMBL" id="RXK11711.1"/>
    </source>
</evidence>
<keyword evidence="2" id="KW-1185">Reference proteome</keyword>
<reference evidence="1 2" key="1">
    <citation type="submission" date="2017-09" db="EMBL/GenBank/DDBJ databases">
        <title>Genomics of the genus Arcobacter.</title>
        <authorList>
            <person name="Perez-Cataluna A."/>
            <person name="Figueras M.J."/>
            <person name="Salas-Masso N."/>
        </authorList>
    </citation>
    <scope>NUCLEOTIDE SEQUENCE [LARGE SCALE GENOMIC DNA]</scope>
    <source>
        <strain evidence="1 2">F156-34</strain>
    </source>
</reference>
<dbReference type="EMBL" id="NXIE01000006">
    <property type="protein sequence ID" value="RXK11711.1"/>
    <property type="molecule type" value="Genomic_DNA"/>
</dbReference>
<sequence>MIQIASNAIIGTVASKLIDSVLSSKISQKNDKKKWIRERKLNIFSNLSEEIIHLTCENLEEKKTNIKNSVSKIILLINDKDLIRTLNNYMFILDEYECYKSDINLNNLNEELMDTLRLYIERF</sequence>
<accession>A0A4Q1ASV6</accession>
<comment type="caution">
    <text evidence="1">The sequence shown here is derived from an EMBL/GenBank/DDBJ whole genome shotgun (WGS) entry which is preliminary data.</text>
</comment>
<evidence type="ECO:0000313" key="2">
    <source>
        <dbReference type="Proteomes" id="UP000289718"/>
    </source>
</evidence>
<proteinExistence type="predicted"/>
<dbReference type="RefSeq" id="WP_129062573.1">
    <property type="nucleotide sequence ID" value="NZ_NXIE01000006.1"/>
</dbReference>
<gene>
    <name evidence="1" type="ORF">CP965_13160</name>
</gene>
<protein>
    <submittedName>
        <fullName evidence="1">Uncharacterized protein</fullName>
    </submittedName>
</protein>
<dbReference type="OrthoDB" id="5365758at2"/>
<name>A0A4Q1ASV6_9BACT</name>
<dbReference type="Proteomes" id="UP000289718">
    <property type="component" value="Unassembled WGS sequence"/>
</dbReference>
<dbReference type="AlphaFoldDB" id="A0A4Q1ASV6"/>